<keyword evidence="3" id="KW-1185">Reference proteome</keyword>
<accession>A0A1G9MPG8</accession>
<sequence length="68" mass="7086">MTARPHAVGDGPADAPVLVLGPSRTDTALFDRQVADLAGAHRVVRHDLRGHGGSQVVPGPCTIADPRR</sequence>
<evidence type="ECO:0000256" key="1">
    <source>
        <dbReference type="SAM" id="MobiDB-lite"/>
    </source>
</evidence>
<dbReference type="OrthoDB" id="3396704at2"/>
<dbReference type="InterPro" id="IPR029058">
    <property type="entry name" value="AB_hydrolase_fold"/>
</dbReference>
<evidence type="ECO:0000313" key="2">
    <source>
        <dbReference type="EMBL" id="SDL76004.1"/>
    </source>
</evidence>
<protein>
    <submittedName>
        <fullName evidence="2">3-oxoadipate enol-lactonase/3-oxoadipate enol-lactonase / 4-carboxymuconolactone decarboxylase</fullName>
    </submittedName>
</protein>
<dbReference type="EMBL" id="FNHE01000002">
    <property type="protein sequence ID" value="SDL76004.1"/>
    <property type="molecule type" value="Genomic_DNA"/>
</dbReference>
<organism evidence="2 3">
    <name type="scientific">Geodermatophilus siccatus</name>
    <dbReference type="NCBI Taxonomy" id="1137991"/>
    <lineage>
        <taxon>Bacteria</taxon>
        <taxon>Bacillati</taxon>
        <taxon>Actinomycetota</taxon>
        <taxon>Actinomycetes</taxon>
        <taxon>Geodermatophilales</taxon>
        <taxon>Geodermatophilaceae</taxon>
        <taxon>Geodermatophilus</taxon>
    </lineage>
</organism>
<dbReference type="AlphaFoldDB" id="A0A1G9MPG8"/>
<dbReference type="Gene3D" id="3.40.50.1820">
    <property type="entry name" value="alpha/beta hydrolase"/>
    <property type="match status" value="1"/>
</dbReference>
<dbReference type="RefSeq" id="WP_091213958.1">
    <property type="nucleotide sequence ID" value="NZ_FNHE01000002.1"/>
</dbReference>
<dbReference type="SUPFAM" id="SSF53474">
    <property type="entry name" value="alpha/beta-Hydrolases"/>
    <property type="match status" value="1"/>
</dbReference>
<dbReference type="STRING" id="1137991.SAMN05660642_00722"/>
<name>A0A1G9MPG8_9ACTN</name>
<reference evidence="3" key="1">
    <citation type="submission" date="2016-10" db="EMBL/GenBank/DDBJ databases">
        <authorList>
            <person name="Varghese N."/>
            <person name="Submissions S."/>
        </authorList>
    </citation>
    <scope>NUCLEOTIDE SEQUENCE [LARGE SCALE GENOMIC DNA]</scope>
    <source>
        <strain evidence="3">DSM 45419</strain>
    </source>
</reference>
<feature type="region of interest" description="Disordered" evidence="1">
    <location>
        <begin position="49"/>
        <end position="68"/>
    </location>
</feature>
<dbReference type="Proteomes" id="UP000198680">
    <property type="component" value="Unassembled WGS sequence"/>
</dbReference>
<gene>
    <name evidence="2" type="ORF">SAMN05660642_00722</name>
</gene>
<evidence type="ECO:0000313" key="3">
    <source>
        <dbReference type="Proteomes" id="UP000198680"/>
    </source>
</evidence>
<proteinExistence type="predicted"/>